<keyword evidence="2 4" id="KW-0808">Transferase</keyword>
<proteinExistence type="predicted"/>
<comment type="caution">
    <text evidence="4">The sequence shown here is derived from an EMBL/GenBank/DDBJ whole genome shotgun (WGS) entry which is preliminary data.</text>
</comment>
<evidence type="ECO:0000256" key="2">
    <source>
        <dbReference type="ARBA" id="ARBA00022679"/>
    </source>
</evidence>
<dbReference type="eggNOG" id="COG1819">
    <property type="taxonomic scope" value="Bacteria"/>
</dbReference>
<reference evidence="4 5" key="1">
    <citation type="submission" date="2007-10" db="EMBL/GenBank/DDBJ databases">
        <authorList>
            <person name="Wagner-Dobler I."/>
            <person name="Ferriera S."/>
            <person name="Johnson J."/>
            <person name="Kravitz S."/>
            <person name="Beeson K."/>
            <person name="Sutton G."/>
            <person name="Rogers Y.-H."/>
            <person name="Friedman R."/>
            <person name="Frazier M."/>
            <person name="Venter J.C."/>
        </authorList>
    </citation>
    <scope>NUCLEOTIDE SEQUENCE [LARGE SCALE GENOMIC DNA]</scope>
    <source>
        <strain evidence="4 5">DFL-43</strain>
    </source>
</reference>
<dbReference type="PANTHER" id="PTHR48043:SF145">
    <property type="entry name" value="FI06409P-RELATED"/>
    <property type="match status" value="1"/>
</dbReference>
<dbReference type="SUPFAM" id="SSF53756">
    <property type="entry name" value="UDP-Glycosyltransferase/glycogen phosphorylase"/>
    <property type="match status" value="1"/>
</dbReference>
<reference evidence="4 5" key="2">
    <citation type="submission" date="2012-06" db="EMBL/GenBank/DDBJ databases">
        <authorList>
            <person name="Fiebig A."/>
        </authorList>
    </citation>
    <scope>NUCLEOTIDE SEQUENCE [LARGE SCALE GENOMIC DNA]</scope>
    <source>
        <strain evidence="4 5">DFL-43</strain>
    </source>
</reference>
<keyword evidence="1" id="KW-0328">Glycosyltransferase</keyword>
<dbReference type="Proteomes" id="UP000004291">
    <property type="component" value="Chromosome"/>
</dbReference>
<dbReference type="PANTHER" id="PTHR48043">
    <property type="entry name" value="EG:EG0003.4 PROTEIN-RELATED"/>
    <property type="match status" value="1"/>
</dbReference>
<name>A9D7E9_HOEPD</name>
<dbReference type="AlphaFoldDB" id="A9D7E9"/>
<organism evidence="4 5">
    <name type="scientific">Hoeflea phototrophica (strain DSM 17068 / NCIMB 14078 / DFL-43)</name>
    <dbReference type="NCBI Taxonomy" id="411684"/>
    <lineage>
        <taxon>Bacteria</taxon>
        <taxon>Pseudomonadati</taxon>
        <taxon>Pseudomonadota</taxon>
        <taxon>Alphaproteobacteria</taxon>
        <taxon>Hyphomicrobiales</taxon>
        <taxon>Rhizobiaceae</taxon>
        <taxon>Hoeflea</taxon>
    </lineage>
</organism>
<dbReference type="Pfam" id="PF06722">
    <property type="entry name" value="EryCIII-like_C"/>
    <property type="match status" value="1"/>
</dbReference>
<evidence type="ECO:0000313" key="5">
    <source>
        <dbReference type="Proteomes" id="UP000004291"/>
    </source>
</evidence>
<dbReference type="STRING" id="411684.HPDFL43_16351"/>
<dbReference type="EMBL" id="ABIA03000004">
    <property type="protein sequence ID" value="EDQ33064.1"/>
    <property type="molecule type" value="Genomic_DNA"/>
</dbReference>
<dbReference type="InterPro" id="IPR050271">
    <property type="entry name" value="UDP-glycosyltransferase"/>
</dbReference>
<evidence type="ECO:0000313" key="4">
    <source>
        <dbReference type="EMBL" id="EDQ33064.1"/>
    </source>
</evidence>
<dbReference type="Gene3D" id="3.40.50.2000">
    <property type="entry name" value="Glycogen Phosphorylase B"/>
    <property type="match status" value="1"/>
</dbReference>
<dbReference type="GO" id="GO:0008194">
    <property type="term" value="F:UDP-glycosyltransferase activity"/>
    <property type="evidence" value="ECO:0007669"/>
    <property type="project" value="TreeGrafter"/>
</dbReference>
<dbReference type="HOGENOM" id="CLU_2180244_0_0_5"/>
<evidence type="ECO:0000259" key="3">
    <source>
        <dbReference type="Pfam" id="PF06722"/>
    </source>
</evidence>
<feature type="domain" description="Erythromycin biosynthesis protein CIII-like C-terminal" evidence="3">
    <location>
        <begin position="54"/>
        <end position="108"/>
    </location>
</feature>
<gene>
    <name evidence="4" type="ORF">HPDFL43_16351</name>
</gene>
<evidence type="ECO:0000256" key="1">
    <source>
        <dbReference type="ARBA" id="ARBA00022676"/>
    </source>
</evidence>
<keyword evidence="5" id="KW-1185">Reference proteome</keyword>
<dbReference type="InterPro" id="IPR010610">
    <property type="entry name" value="EryCIII-like_C"/>
</dbReference>
<protein>
    <submittedName>
        <fullName evidence="4">UDP-glucoronosyl and UDP-glucosyl transferase</fullName>
    </submittedName>
</protein>
<sequence length="109" mass="12012">MGLICFLQRCGEHARAKTELGSLGAIDTDLIGRLIEVFATFPARFFVNVGGFLESYQSVPNSVYLGSWFPQPSIVAQADLFIHHGGNNSFCEALYYGVPSLIMPYCWDG</sequence>
<dbReference type="RefSeq" id="WP_007199024.1">
    <property type="nucleotide sequence ID" value="NZ_CM002917.1"/>
</dbReference>
<accession>A9D7E9</accession>